<organism evidence="1 2">
    <name type="scientific">Meloidogyne enterolobii</name>
    <name type="common">Root-knot nematode worm</name>
    <name type="synonym">Meloidogyne mayaguensis</name>
    <dbReference type="NCBI Taxonomy" id="390850"/>
    <lineage>
        <taxon>Eukaryota</taxon>
        <taxon>Metazoa</taxon>
        <taxon>Ecdysozoa</taxon>
        <taxon>Nematoda</taxon>
        <taxon>Chromadorea</taxon>
        <taxon>Rhabditida</taxon>
        <taxon>Tylenchina</taxon>
        <taxon>Tylenchomorpha</taxon>
        <taxon>Tylenchoidea</taxon>
        <taxon>Meloidogynidae</taxon>
        <taxon>Meloidogyninae</taxon>
        <taxon>Meloidogyne</taxon>
    </lineage>
</organism>
<evidence type="ECO:0000313" key="2">
    <source>
        <dbReference type="Proteomes" id="UP001497535"/>
    </source>
</evidence>
<keyword evidence="2" id="KW-1185">Reference proteome</keyword>
<comment type="caution">
    <text evidence="1">The sequence shown here is derived from an EMBL/GenBank/DDBJ whole genome shotgun (WGS) entry which is preliminary data.</text>
</comment>
<sequence length="97" mass="11553">MKYPTHFAIESFIFYPTFIQSSLSEYFSLFFIKLSQNSLLFSKFSKQGFFTIISSSSLSNKCFRLYLFLNLFIYFYILFYNLFSPPLFQVTALSLFL</sequence>
<evidence type="ECO:0000313" key="1">
    <source>
        <dbReference type="EMBL" id="CAK5077303.1"/>
    </source>
</evidence>
<name>A0ACB0ZFX2_MELEN</name>
<dbReference type="EMBL" id="CAVMJV010000032">
    <property type="protein sequence ID" value="CAK5077303.1"/>
    <property type="molecule type" value="Genomic_DNA"/>
</dbReference>
<dbReference type="Proteomes" id="UP001497535">
    <property type="component" value="Unassembled WGS sequence"/>
</dbReference>
<accession>A0ACB0ZFX2</accession>
<gene>
    <name evidence="1" type="ORF">MENTE1834_LOCUS24211</name>
</gene>
<proteinExistence type="predicted"/>
<reference evidence="1" key="1">
    <citation type="submission" date="2023-11" db="EMBL/GenBank/DDBJ databases">
        <authorList>
            <person name="Poullet M."/>
        </authorList>
    </citation>
    <scope>NUCLEOTIDE SEQUENCE</scope>
    <source>
        <strain evidence="1">E1834</strain>
    </source>
</reference>
<protein>
    <submittedName>
        <fullName evidence="1">Uncharacterized protein</fullName>
    </submittedName>
</protein>